<evidence type="ECO:0000256" key="4">
    <source>
        <dbReference type="SAM" id="MobiDB-lite"/>
    </source>
</evidence>
<accession>A0A411YFM3</accession>
<dbReference type="OrthoDB" id="9809878at2"/>
<protein>
    <recommendedName>
        <fullName evidence="2 3">Single-stranded DNA-binding protein</fullName>
        <shortName evidence="2">SSB</shortName>
    </recommendedName>
</protein>
<evidence type="ECO:0000313" key="6">
    <source>
        <dbReference type="Proteomes" id="UP000291469"/>
    </source>
</evidence>
<feature type="region of interest" description="Disordered" evidence="4">
    <location>
        <begin position="133"/>
        <end position="168"/>
    </location>
</feature>
<dbReference type="InterPro" id="IPR012340">
    <property type="entry name" value="NA-bd_OB-fold"/>
</dbReference>
<dbReference type="Gene3D" id="2.40.50.140">
    <property type="entry name" value="Nucleic acid-binding proteins"/>
    <property type="match status" value="1"/>
</dbReference>
<evidence type="ECO:0000256" key="1">
    <source>
        <dbReference type="ARBA" id="ARBA00023125"/>
    </source>
</evidence>
<dbReference type="PIRSF" id="PIRSF002070">
    <property type="entry name" value="SSB"/>
    <property type="match status" value="1"/>
</dbReference>
<proteinExistence type="inferred from homology"/>
<dbReference type="GO" id="GO:0009295">
    <property type="term" value="C:nucleoid"/>
    <property type="evidence" value="ECO:0007669"/>
    <property type="project" value="TreeGrafter"/>
</dbReference>
<evidence type="ECO:0000313" key="5">
    <source>
        <dbReference type="EMBL" id="QBI20045.1"/>
    </source>
</evidence>
<dbReference type="Pfam" id="PF00436">
    <property type="entry name" value="SSB"/>
    <property type="match status" value="1"/>
</dbReference>
<dbReference type="PROSITE" id="PS50935">
    <property type="entry name" value="SSB"/>
    <property type="match status" value="1"/>
</dbReference>
<dbReference type="EMBL" id="CP036402">
    <property type="protein sequence ID" value="QBI20045.1"/>
    <property type="molecule type" value="Genomic_DNA"/>
</dbReference>
<comment type="subunit">
    <text evidence="2">Homotetramer.</text>
</comment>
<dbReference type="PANTHER" id="PTHR10302">
    <property type="entry name" value="SINGLE-STRANDED DNA-BINDING PROTEIN"/>
    <property type="match status" value="1"/>
</dbReference>
<name>A0A411YFM3_9ACTN</name>
<dbReference type="CDD" id="cd04496">
    <property type="entry name" value="SSB_OBF"/>
    <property type="match status" value="1"/>
</dbReference>
<evidence type="ECO:0000256" key="3">
    <source>
        <dbReference type="PIRNR" id="PIRNR002070"/>
    </source>
</evidence>
<sequence>MTRRRSSRPGPTTGASVAVENQISIIGNLADDPELRFTPNGVAVANVRVAVNRRIRNSETGEWDERLDGFFTCNVWRDMAENIADSLEKGSRVVVIGRLRSRSFEDKEGQTRWVTEIEADEICPSLRFARAQVTRNPRGGGAARSGDGDGQQASAPPPEAPDTDDVPF</sequence>
<keyword evidence="1 2" id="KW-0238">DNA-binding</keyword>
<keyword evidence="6" id="KW-1185">Reference proteome</keyword>
<dbReference type="KEGG" id="erz:ER308_11060"/>
<dbReference type="PANTHER" id="PTHR10302:SF27">
    <property type="entry name" value="SINGLE-STRANDED DNA-BINDING PROTEIN"/>
    <property type="match status" value="1"/>
</dbReference>
<reference evidence="5 6" key="1">
    <citation type="submission" date="2019-01" db="EMBL/GenBank/DDBJ databases">
        <title>Egibacter rhizosphaerae EGI 80759T.</title>
        <authorList>
            <person name="Chen D.-D."/>
            <person name="Tian Y."/>
            <person name="Jiao J.-Y."/>
            <person name="Zhang X.-T."/>
            <person name="Zhang Y.-G."/>
            <person name="Zhang Y."/>
            <person name="Xiao M."/>
            <person name="Shu W.-S."/>
            <person name="Li W.-J."/>
        </authorList>
    </citation>
    <scope>NUCLEOTIDE SEQUENCE [LARGE SCALE GENOMIC DNA]</scope>
    <source>
        <strain evidence="5 6">EGI 80759</strain>
    </source>
</reference>
<dbReference type="SUPFAM" id="SSF50249">
    <property type="entry name" value="Nucleic acid-binding proteins"/>
    <property type="match status" value="1"/>
</dbReference>
<dbReference type="AlphaFoldDB" id="A0A411YFM3"/>
<comment type="caution">
    <text evidence="2">Lacks conserved residue(s) required for the propagation of feature annotation.</text>
</comment>
<dbReference type="InterPro" id="IPR011344">
    <property type="entry name" value="ssDNA-bd"/>
</dbReference>
<dbReference type="HAMAP" id="MF_00984">
    <property type="entry name" value="SSB"/>
    <property type="match status" value="1"/>
</dbReference>
<gene>
    <name evidence="5" type="primary">ssb</name>
    <name evidence="5" type="ORF">ER308_11060</name>
</gene>
<dbReference type="NCBIfam" id="TIGR00621">
    <property type="entry name" value="ssb"/>
    <property type="match status" value="1"/>
</dbReference>
<organism evidence="5 6">
    <name type="scientific">Egibacter rhizosphaerae</name>
    <dbReference type="NCBI Taxonomy" id="1670831"/>
    <lineage>
        <taxon>Bacteria</taxon>
        <taxon>Bacillati</taxon>
        <taxon>Actinomycetota</taxon>
        <taxon>Nitriliruptoria</taxon>
        <taxon>Egibacterales</taxon>
        <taxon>Egibacteraceae</taxon>
        <taxon>Egibacter</taxon>
    </lineage>
</organism>
<evidence type="ECO:0000256" key="2">
    <source>
        <dbReference type="HAMAP-Rule" id="MF_00984"/>
    </source>
</evidence>
<dbReference type="Proteomes" id="UP000291469">
    <property type="component" value="Chromosome"/>
</dbReference>
<dbReference type="GO" id="GO:0006260">
    <property type="term" value="P:DNA replication"/>
    <property type="evidence" value="ECO:0007669"/>
    <property type="project" value="InterPro"/>
</dbReference>
<dbReference type="InterPro" id="IPR000424">
    <property type="entry name" value="Primosome_PriB/ssb"/>
</dbReference>
<dbReference type="GO" id="GO:0003697">
    <property type="term" value="F:single-stranded DNA binding"/>
    <property type="evidence" value="ECO:0007669"/>
    <property type="project" value="UniProtKB-UniRule"/>
</dbReference>